<evidence type="ECO:0000313" key="2">
    <source>
        <dbReference type="Proteomes" id="UP000238479"/>
    </source>
</evidence>
<comment type="caution">
    <text evidence="1">The sequence shown here is derived from an EMBL/GenBank/DDBJ whole genome shotgun (WGS) entry which is preliminary data.</text>
</comment>
<evidence type="ECO:0000313" key="1">
    <source>
        <dbReference type="EMBL" id="PRQ22198.1"/>
    </source>
</evidence>
<reference evidence="1 2" key="1">
    <citation type="journal article" date="2018" name="Nat. Genet.">
        <title>The Rosa genome provides new insights in the design of modern roses.</title>
        <authorList>
            <person name="Bendahmane M."/>
        </authorList>
    </citation>
    <scope>NUCLEOTIDE SEQUENCE [LARGE SCALE GENOMIC DNA]</scope>
    <source>
        <strain evidence="2">cv. Old Blush</strain>
    </source>
</reference>
<accession>A0A2P6PJU8</accession>
<name>A0A2P6PJU8_ROSCH</name>
<dbReference type="AlphaFoldDB" id="A0A2P6PJU8"/>
<dbReference type="Gramene" id="PRQ22198">
    <property type="protein sequence ID" value="PRQ22198"/>
    <property type="gene ID" value="RchiOBHm_Chr6g0247641"/>
</dbReference>
<protein>
    <submittedName>
        <fullName evidence="1">Uncharacterized protein</fullName>
    </submittedName>
</protein>
<gene>
    <name evidence="1" type="ORF">RchiOBHm_Chr6g0247641</name>
</gene>
<proteinExistence type="predicted"/>
<dbReference type="EMBL" id="PDCK01000044">
    <property type="protein sequence ID" value="PRQ22198.1"/>
    <property type="molecule type" value="Genomic_DNA"/>
</dbReference>
<dbReference type="Proteomes" id="UP000238479">
    <property type="component" value="Chromosome 6"/>
</dbReference>
<keyword evidence="2" id="KW-1185">Reference proteome</keyword>
<organism evidence="1 2">
    <name type="scientific">Rosa chinensis</name>
    <name type="common">China rose</name>
    <dbReference type="NCBI Taxonomy" id="74649"/>
    <lineage>
        <taxon>Eukaryota</taxon>
        <taxon>Viridiplantae</taxon>
        <taxon>Streptophyta</taxon>
        <taxon>Embryophyta</taxon>
        <taxon>Tracheophyta</taxon>
        <taxon>Spermatophyta</taxon>
        <taxon>Magnoliopsida</taxon>
        <taxon>eudicotyledons</taxon>
        <taxon>Gunneridae</taxon>
        <taxon>Pentapetalae</taxon>
        <taxon>rosids</taxon>
        <taxon>fabids</taxon>
        <taxon>Rosales</taxon>
        <taxon>Rosaceae</taxon>
        <taxon>Rosoideae</taxon>
        <taxon>Rosoideae incertae sedis</taxon>
        <taxon>Rosa</taxon>
    </lineage>
</organism>
<sequence length="70" mass="7861">MFSNLGRKLNRIAHRRPIYKQIGQPITISWGLSSIHSSNSGELIWIQYVASCSSVFLLLVDGRTCSLNLL</sequence>